<dbReference type="GO" id="GO:0000981">
    <property type="term" value="F:DNA-binding transcription factor activity, RNA polymerase II-specific"/>
    <property type="evidence" value="ECO:0007669"/>
    <property type="project" value="InterPro"/>
</dbReference>
<gene>
    <name evidence="3" type="ORF">PMIN01_01332</name>
</gene>
<protein>
    <submittedName>
        <fullName evidence="3">C6 finger domain-containing protein</fullName>
    </submittedName>
</protein>
<evidence type="ECO:0000313" key="4">
    <source>
        <dbReference type="Proteomes" id="UP000756921"/>
    </source>
</evidence>
<dbReference type="Pfam" id="PF11951">
    <property type="entry name" value="Fungal_trans_2"/>
    <property type="match status" value="1"/>
</dbReference>
<dbReference type="CDD" id="cd00067">
    <property type="entry name" value="GAL4"/>
    <property type="match status" value="1"/>
</dbReference>
<keyword evidence="1" id="KW-0539">Nucleus</keyword>
<dbReference type="Gene3D" id="4.10.240.10">
    <property type="entry name" value="Zn(2)-C6 fungal-type DNA-binding domain"/>
    <property type="match status" value="1"/>
</dbReference>
<dbReference type="PANTHER" id="PTHR38111:SF2">
    <property type="entry name" value="FINGER DOMAIN PROTEIN, PUTATIVE (AFU_ORTHOLOGUE AFUA_1G01560)-RELATED"/>
    <property type="match status" value="1"/>
</dbReference>
<dbReference type="InterPro" id="IPR036864">
    <property type="entry name" value="Zn2-C6_fun-type_DNA-bd_sf"/>
</dbReference>
<dbReference type="SMART" id="SM00066">
    <property type="entry name" value="GAL4"/>
    <property type="match status" value="1"/>
</dbReference>
<evidence type="ECO:0000256" key="1">
    <source>
        <dbReference type="ARBA" id="ARBA00023242"/>
    </source>
</evidence>
<organism evidence="3 4">
    <name type="scientific">Paraphaeosphaeria minitans</name>
    <dbReference type="NCBI Taxonomy" id="565426"/>
    <lineage>
        <taxon>Eukaryota</taxon>
        <taxon>Fungi</taxon>
        <taxon>Dikarya</taxon>
        <taxon>Ascomycota</taxon>
        <taxon>Pezizomycotina</taxon>
        <taxon>Dothideomycetes</taxon>
        <taxon>Pleosporomycetidae</taxon>
        <taxon>Pleosporales</taxon>
        <taxon>Massarineae</taxon>
        <taxon>Didymosphaeriaceae</taxon>
        <taxon>Paraphaeosphaeria</taxon>
    </lineage>
</organism>
<dbReference type="PANTHER" id="PTHR38111">
    <property type="entry name" value="ZN(2)-C6 FUNGAL-TYPE DOMAIN-CONTAINING PROTEIN-RELATED"/>
    <property type="match status" value="1"/>
</dbReference>
<dbReference type="EMBL" id="WJXW01000001">
    <property type="protein sequence ID" value="KAF9741793.1"/>
    <property type="molecule type" value="Genomic_DNA"/>
</dbReference>
<dbReference type="PROSITE" id="PS50048">
    <property type="entry name" value="ZN2_CY6_FUNGAL_2"/>
    <property type="match status" value="1"/>
</dbReference>
<keyword evidence="4" id="KW-1185">Reference proteome</keyword>
<name>A0A9P6GV28_9PLEO</name>
<comment type="caution">
    <text evidence="3">The sequence shown here is derived from an EMBL/GenBank/DDBJ whole genome shotgun (WGS) entry which is preliminary data.</text>
</comment>
<accession>A0A9P6GV28</accession>
<dbReference type="AlphaFoldDB" id="A0A9P6GV28"/>
<dbReference type="SUPFAM" id="SSF57701">
    <property type="entry name" value="Zn2/Cys6 DNA-binding domain"/>
    <property type="match status" value="1"/>
</dbReference>
<evidence type="ECO:0000259" key="2">
    <source>
        <dbReference type="PROSITE" id="PS50048"/>
    </source>
</evidence>
<evidence type="ECO:0000313" key="3">
    <source>
        <dbReference type="EMBL" id="KAF9741793.1"/>
    </source>
</evidence>
<dbReference type="InterPro" id="IPR053178">
    <property type="entry name" value="Osmoadaptation_assoc"/>
</dbReference>
<dbReference type="PROSITE" id="PS00463">
    <property type="entry name" value="ZN2_CY6_FUNGAL_1"/>
    <property type="match status" value="1"/>
</dbReference>
<proteinExistence type="predicted"/>
<dbReference type="Pfam" id="PF00172">
    <property type="entry name" value="Zn_clus"/>
    <property type="match status" value="1"/>
</dbReference>
<feature type="domain" description="Zn(2)-C6 fungal-type" evidence="2">
    <location>
        <begin position="10"/>
        <end position="38"/>
    </location>
</feature>
<sequence>MVSRAGRSRGCSNCRQRRVKCDENRPICNRCKKRNLTCDGPKDSTWISLHYGQPSLNRSYNSIPAELSFVAFEDGICVSYTRKHLMRGGCVEVACNLVQRIGLNGEVLDPGLSLLRDAILSLSAAFYGNQHRQRAIENRGYKTYGKVLGQLNAHLAQPQLQTTNETVMTAITCMIAEIFVPTGPNNFFKHVQGIEAILAARGPPNSPHGTDPSMLSGVRILCIVGAIAQQRPSIWAEEEWKSIPPLHVDEGSLIRHEILLILADSTVLRNGRNLASLNKPMEENYSRTIARAREYLTRLNTLYLRWKQHNSSMLGEEAYPNSQDPTMANHASATTYMLYNGACICLLRILSAHSSSTETLSLQSQQVAAALRIVKCLEMKAYEKREGSGESNTIGFVATKVAWETLGGFNSPGGRRLSRAVKAAANGVFAVGAWDEPDELPESRASLYATGNVRTSAPLVHEQSVMEAASSNYEAFELINVSEKNTVVDTVSFDRPRERHKAMGTPMSPSQIFVA</sequence>
<dbReference type="Proteomes" id="UP000756921">
    <property type="component" value="Unassembled WGS sequence"/>
</dbReference>
<dbReference type="InterPro" id="IPR021858">
    <property type="entry name" value="Fun_TF"/>
</dbReference>
<reference evidence="3" key="1">
    <citation type="journal article" date="2020" name="Mol. Plant Microbe Interact.">
        <title>Genome Sequence of the Biocontrol Agent Coniothyrium minitans strain Conio (IMI 134523).</title>
        <authorList>
            <person name="Patel D."/>
            <person name="Shittu T.A."/>
            <person name="Baroncelli R."/>
            <person name="Muthumeenakshi S."/>
            <person name="Osborne T.H."/>
            <person name="Janganan T.K."/>
            <person name="Sreenivasaprasad S."/>
        </authorList>
    </citation>
    <scope>NUCLEOTIDE SEQUENCE</scope>
    <source>
        <strain evidence="3">Conio</strain>
    </source>
</reference>
<dbReference type="GO" id="GO:0008270">
    <property type="term" value="F:zinc ion binding"/>
    <property type="evidence" value="ECO:0007669"/>
    <property type="project" value="InterPro"/>
</dbReference>
<dbReference type="InterPro" id="IPR001138">
    <property type="entry name" value="Zn2Cys6_DnaBD"/>
</dbReference>
<dbReference type="OrthoDB" id="5126878at2759"/>